<organism evidence="1 2">
    <name type="scientific">Paramecium primaurelia</name>
    <dbReference type="NCBI Taxonomy" id="5886"/>
    <lineage>
        <taxon>Eukaryota</taxon>
        <taxon>Sar</taxon>
        <taxon>Alveolata</taxon>
        <taxon>Ciliophora</taxon>
        <taxon>Intramacronucleata</taxon>
        <taxon>Oligohymenophorea</taxon>
        <taxon>Peniculida</taxon>
        <taxon>Parameciidae</taxon>
        <taxon>Paramecium</taxon>
    </lineage>
</organism>
<proteinExistence type="predicted"/>
<accession>A0A8S1KWN7</accession>
<name>A0A8S1KWN7_PARPR</name>
<reference evidence="1" key="1">
    <citation type="submission" date="2021-01" db="EMBL/GenBank/DDBJ databases">
        <authorList>
            <consortium name="Genoscope - CEA"/>
            <person name="William W."/>
        </authorList>
    </citation>
    <scope>NUCLEOTIDE SEQUENCE</scope>
</reference>
<dbReference type="EMBL" id="CAJJDM010000026">
    <property type="protein sequence ID" value="CAD8058295.1"/>
    <property type="molecule type" value="Genomic_DNA"/>
</dbReference>
<evidence type="ECO:0000313" key="2">
    <source>
        <dbReference type="Proteomes" id="UP000688137"/>
    </source>
</evidence>
<dbReference type="AlphaFoldDB" id="A0A8S1KWN7"/>
<gene>
    <name evidence="1" type="ORF">PPRIM_AZ9-3.1.T0270144</name>
</gene>
<sequence>MINNLQLLFIHTEDPNEQQMKQSTAFIDPIIFDLLQSDIDFNNENHKRVQTLKQNEQYSIKKDQNFLQFTQIQQSQSKILITFKYFRRKFNKREIWIFHKIVNKQQQSTNHYIKQYMNEGYLIFVVQVFLDKHCQILCLKDFIKLQKEKINNLILNFENLISFHLKKVIFTNLDTLVRKIKNFEQQSDIYINNNLQLNKVKVKLLQLISVLDQKENTKTILMQIYGENNLLEVKYKSSFKLNNQQLSLINNGIVNNLEQKVNAQLNSFNSKIQDIFFNLFLQQYYDSKNQRSFIFQEYQSLSDYFSGFKHQLDTFEIRIHILIQIFCVYLLKIQLNFDQSFPQNDVILINSNKQIKLDMFQFQTNIQCKNNQSNQSINEEQHSLLKYFELLIPKKVISILLKNWK</sequence>
<evidence type="ECO:0000313" key="1">
    <source>
        <dbReference type="EMBL" id="CAD8058295.1"/>
    </source>
</evidence>
<protein>
    <submittedName>
        <fullName evidence="1">Uncharacterized protein</fullName>
    </submittedName>
</protein>
<keyword evidence="2" id="KW-1185">Reference proteome</keyword>
<dbReference type="Proteomes" id="UP000688137">
    <property type="component" value="Unassembled WGS sequence"/>
</dbReference>
<comment type="caution">
    <text evidence="1">The sequence shown here is derived from an EMBL/GenBank/DDBJ whole genome shotgun (WGS) entry which is preliminary data.</text>
</comment>